<feature type="non-terminal residue" evidence="2">
    <location>
        <position position="1"/>
    </location>
</feature>
<dbReference type="Proteomes" id="UP000479000">
    <property type="component" value="Unassembled WGS sequence"/>
</dbReference>
<name>A0A6H5HT16_9HEMI</name>
<reference evidence="2 3" key="1">
    <citation type="submission" date="2020-02" db="EMBL/GenBank/DDBJ databases">
        <authorList>
            <person name="Ferguson B K."/>
        </authorList>
    </citation>
    <scope>NUCLEOTIDE SEQUENCE [LARGE SCALE GENOMIC DNA]</scope>
</reference>
<protein>
    <recommendedName>
        <fullName evidence="4">FERM domain-containing protein</fullName>
    </recommendedName>
</protein>
<evidence type="ECO:0000313" key="2">
    <source>
        <dbReference type="EMBL" id="CAB0020826.1"/>
    </source>
</evidence>
<dbReference type="EMBL" id="CADCXU010035853">
    <property type="protein sequence ID" value="CAB0020826.1"/>
    <property type="molecule type" value="Genomic_DNA"/>
</dbReference>
<organism evidence="2 3">
    <name type="scientific">Nesidiocoris tenuis</name>
    <dbReference type="NCBI Taxonomy" id="355587"/>
    <lineage>
        <taxon>Eukaryota</taxon>
        <taxon>Metazoa</taxon>
        <taxon>Ecdysozoa</taxon>
        <taxon>Arthropoda</taxon>
        <taxon>Hexapoda</taxon>
        <taxon>Insecta</taxon>
        <taxon>Pterygota</taxon>
        <taxon>Neoptera</taxon>
        <taxon>Paraneoptera</taxon>
        <taxon>Hemiptera</taxon>
        <taxon>Heteroptera</taxon>
        <taxon>Panheteroptera</taxon>
        <taxon>Cimicomorpha</taxon>
        <taxon>Miridae</taxon>
        <taxon>Dicyphina</taxon>
        <taxon>Nesidiocoris</taxon>
    </lineage>
</organism>
<accession>A0A6H5HT16</accession>
<keyword evidence="1" id="KW-0472">Membrane</keyword>
<feature type="transmembrane region" description="Helical" evidence="1">
    <location>
        <begin position="60"/>
        <end position="81"/>
    </location>
</feature>
<keyword evidence="1" id="KW-0812">Transmembrane</keyword>
<dbReference type="OrthoDB" id="123971at2759"/>
<evidence type="ECO:0000313" key="3">
    <source>
        <dbReference type="Proteomes" id="UP000479000"/>
    </source>
</evidence>
<sequence length="96" mass="10891">HQVDSDSCSYFLPEHYLPDEECGAYELSLLHRHRAGLDPGRAEEMFITHAMSLTEYGTQYISALLVSYPTLAPQSLLLVIVRRTLLPKASQLIWTD</sequence>
<dbReference type="AlphaFoldDB" id="A0A6H5HT16"/>
<keyword evidence="3" id="KW-1185">Reference proteome</keyword>
<evidence type="ECO:0008006" key="4">
    <source>
        <dbReference type="Google" id="ProtNLM"/>
    </source>
</evidence>
<gene>
    <name evidence="2" type="ORF">NTEN_LOCUS24361</name>
</gene>
<proteinExistence type="predicted"/>
<keyword evidence="1" id="KW-1133">Transmembrane helix</keyword>
<evidence type="ECO:0000256" key="1">
    <source>
        <dbReference type="SAM" id="Phobius"/>
    </source>
</evidence>